<feature type="domain" description="Replication-associated protein ORF2/G2P" evidence="1">
    <location>
        <begin position="123"/>
        <end position="234"/>
    </location>
</feature>
<dbReference type="EMBL" id="MK249153">
    <property type="protein sequence ID" value="QCQ84710.1"/>
    <property type="molecule type" value="Genomic_DNA"/>
</dbReference>
<reference evidence="2" key="1">
    <citation type="submission" date="2018-12" db="EMBL/GenBank/DDBJ databases">
        <title>Singled stranded DNA viruses identified in blackflies (Austrosimulium ungulatum) sampled in New Zealand.</title>
        <authorList>
            <person name="Kraberger S."/>
            <person name="Fontenele R.S."/>
            <person name="Schmidlin K."/>
            <person name="Walters M."/>
            <person name="Varsani A."/>
        </authorList>
    </citation>
    <scope>NUCLEOTIDE SEQUENCE [LARGE SCALE GENOMIC DNA]</scope>
    <source>
        <strain evidence="2">051</strain>
    </source>
</reference>
<protein>
    <submittedName>
        <fullName evidence="2">Replication initiator protein</fullName>
    </submittedName>
</protein>
<evidence type="ECO:0000313" key="2">
    <source>
        <dbReference type="EMBL" id="QCQ84710.1"/>
    </source>
</evidence>
<proteinExistence type="predicted"/>
<dbReference type="Pfam" id="PF23343">
    <property type="entry name" value="REP_ORF2-G2P"/>
    <property type="match status" value="1"/>
</dbReference>
<evidence type="ECO:0000259" key="1">
    <source>
        <dbReference type="Pfam" id="PF23343"/>
    </source>
</evidence>
<organism evidence="2">
    <name type="scientific">Blackfly microvirus SF02</name>
    <dbReference type="NCBI Taxonomy" id="2576452"/>
    <lineage>
        <taxon>Viruses</taxon>
        <taxon>Monodnaviria</taxon>
        <taxon>Sangervirae</taxon>
        <taxon>Phixviricota</taxon>
        <taxon>Malgrandaviricetes</taxon>
        <taxon>Petitvirales</taxon>
        <taxon>Microviridae</taxon>
        <taxon>Microvirus</taxon>
    </lineage>
</organism>
<sequence length="363" mass="41685">MTPISQKPRSTSNATFKNVLWTLQEKLLQTCGNNACQKYPSRAYAWRHPPLNMACDGPLTAYQPAAASSDRRLVFDKRKSHSGIAVSVPCGQCSGCRLEHSRQWAVRCMHELKSLPAGTTSAMLNLTYDNEHVPHGYTLSLRDYQLFLKKLRKISGPGLRFFGCGEYGDKNHRPHYHIITFNYRPTDTALYKRGPDYNLYTSETLTSLWGNGHAVIGDVSFESCAYVARYCLKKMTGKQADEHYTITLPDGSKFRRLREFNTMSRNPGLAFNYYQQYQSEILAHDNIIMNGKTVSIPRYYDKLTEKFDSNMRNKIQKSTLETIKSKRVRKALVTLDKADNTSRRRRTKELVRLAKLKQKAREL</sequence>
<name>A0A4P8PPG6_9VIRU</name>
<dbReference type="InterPro" id="IPR056906">
    <property type="entry name" value="ORF2/G2P_dom"/>
</dbReference>
<dbReference type="Proteomes" id="UP000324727">
    <property type="component" value="Segment"/>
</dbReference>
<accession>A0A4P8PPG6</accession>